<protein>
    <submittedName>
        <fullName evidence="2">DDE_Tnp_1_7 domain-containing protein</fullName>
    </submittedName>
</protein>
<organism evidence="1 2">
    <name type="scientific">Rhabditophanes sp. KR3021</name>
    <dbReference type="NCBI Taxonomy" id="114890"/>
    <lineage>
        <taxon>Eukaryota</taxon>
        <taxon>Metazoa</taxon>
        <taxon>Ecdysozoa</taxon>
        <taxon>Nematoda</taxon>
        <taxon>Chromadorea</taxon>
        <taxon>Rhabditida</taxon>
        <taxon>Tylenchina</taxon>
        <taxon>Panagrolaimomorpha</taxon>
        <taxon>Strongyloidoidea</taxon>
        <taxon>Alloionematidae</taxon>
        <taxon>Rhabditophanes</taxon>
    </lineage>
</organism>
<accession>A0AC35U059</accession>
<sequence>MLFPMFNGIDEFYCALDLCFTEIVMVPQFKFRFTCAMAEEKFKHPQTSAYRLLLVAGNIVSILNMVTTNLVESKEEVKNIFKHIGTLKGKTLAKKIHNAYLELRFNVVFDSDIFTVKSKKPLTYLALTYKFRRK</sequence>
<dbReference type="Proteomes" id="UP000095286">
    <property type="component" value="Unplaced"/>
</dbReference>
<name>A0AC35U059_9BILA</name>
<evidence type="ECO:0000313" key="1">
    <source>
        <dbReference type="Proteomes" id="UP000095286"/>
    </source>
</evidence>
<dbReference type="WBParaSite" id="RSKR_0000610400.1">
    <property type="protein sequence ID" value="RSKR_0000610400.1"/>
    <property type="gene ID" value="RSKR_0000610400"/>
</dbReference>
<evidence type="ECO:0000313" key="2">
    <source>
        <dbReference type="WBParaSite" id="RSKR_0000610400.1"/>
    </source>
</evidence>
<proteinExistence type="predicted"/>
<reference evidence="2" key="1">
    <citation type="submission" date="2016-11" db="UniProtKB">
        <authorList>
            <consortium name="WormBaseParasite"/>
        </authorList>
    </citation>
    <scope>IDENTIFICATION</scope>
    <source>
        <strain evidence="2">KR3021</strain>
    </source>
</reference>